<name>K2PUZ1_9FLAO</name>
<comment type="caution">
    <text evidence="1">The sequence shown here is derived from an EMBL/GenBank/DDBJ whole genome shotgun (WGS) entry which is preliminary data.</text>
</comment>
<gene>
    <name evidence="1" type="ORF">I215_03243</name>
</gene>
<dbReference type="AlphaFoldDB" id="K2PUZ1"/>
<dbReference type="eggNOG" id="ENOG5030YRU">
    <property type="taxonomic scope" value="Bacteria"/>
</dbReference>
<protein>
    <submittedName>
        <fullName evidence="1">Uncharacterized protein</fullName>
    </submittedName>
</protein>
<proteinExistence type="predicted"/>
<accession>K2PUZ1</accession>
<dbReference type="EMBL" id="AMSG01000002">
    <property type="protein sequence ID" value="EKF56505.1"/>
    <property type="molecule type" value="Genomic_DNA"/>
</dbReference>
<sequence>MAIVKVENYRTNVENQQQANYLIKALQLHVSDCQLNFDQNNYLLSVVTRREISELVCNVVTKQGFLCEKINRKA</sequence>
<evidence type="ECO:0000313" key="2">
    <source>
        <dbReference type="Proteomes" id="UP000007364"/>
    </source>
</evidence>
<keyword evidence="2" id="KW-1185">Reference proteome</keyword>
<organism evidence="1 2">
    <name type="scientific">Galbibacter marinus</name>
    <dbReference type="NCBI Taxonomy" id="555500"/>
    <lineage>
        <taxon>Bacteria</taxon>
        <taxon>Pseudomonadati</taxon>
        <taxon>Bacteroidota</taxon>
        <taxon>Flavobacteriia</taxon>
        <taxon>Flavobacteriales</taxon>
        <taxon>Flavobacteriaceae</taxon>
        <taxon>Galbibacter</taxon>
    </lineage>
</organism>
<dbReference type="Proteomes" id="UP000007364">
    <property type="component" value="Unassembled WGS sequence"/>
</dbReference>
<evidence type="ECO:0000313" key="1">
    <source>
        <dbReference type="EMBL" id="EKF56505.1"/>
    </source>
</evidence>
<dbReference type="STRING" id="555500.I215_03243"/>
<reference evidence="1 2" key="1">
    <citation type="journal article" date="2012" name="J. Bacteriol.">
        <title>Genome Sequence of Galbibacter marinum Type Strain ck-I2-15.</title>
        <authorList>
            <person name="Lai Q."/>
            <person name="Li C."/>
            <person name="Shao Z."/>
        </authorList>
    </citation>
    <scope>NUCLEOTIDE SEQUENCE [LARGE SCALE GENOMIC DNA]</scope>
    <source>
        <strain evidence="2">ck-I2-15</strain>
    </source>
</reference>